<organism evidence="2">
    <name type="scientific">Guillardia theta</name>
    <name type="common">Cryptophyte</name>
    <name type="synonym">Cryptomonas phi</name>
    <dbReference type="NCBI Taxonomy" id="55529"/>
    <lineage>
        <taxon>Eukaryota</taxon>
        <taxon>Cryptophyceae</taxon>
        <taxon>Pyrenomonadales</taxon>
        <taxon>Geminigeraceae</taxon>
        <taxon>Guillardia</taxon>
    </lineage>
</organism>
<gene>
    <name evidence="2" type="ORF">GTHE00462_LOCUS245</name>
</gene>
<feature type="compositionally biased region" description="Polar residues" evidence="1">
    <location>
        <begin position="81"/>
        <end position="98"/>
    </location>
</feature>
<feature type="region of interest" description="Disordered" evidence="1">
    <location>
        <begin position="1"/>
        <end position="115"/>
    </location>
</feature>
<evidence type="ECO:0000313" key="2">
    <source>
        <dbReference type="EMBL" id="CAE2190934.1"/>
    </source>
</evidence>
<name>A0A7S4H8K0_GUITH</name>
<accession>A0A7S4H8K0</accession>
<reference evidence="2" key="1">
    <citation type="submission" date="2021-01" db="EMBL/GenBank/DDBJ databases">
        <authorList>
            <person name="Corre E."/>
            <person name="Pelletier E."/>
            <person name="Niang G."/>
            <person name="Scheremetjew M."/>
            <person name="Finn R."/>
            <person name="Kale V."/>
            <person name="Holt S."/>
            <person name="Cochrane G."/>
            <person name="Meng A."/>
            <person name="Brown T."/>
            <person name="Cohen L."/>
        </authorList>
    </citation>
    <scope>NUCLEOTIDE SEQUENCE</scope>
    <source>
        <strain evidence="2">CCMP 2712</strain>
    </source>
</reference>
<proteinExistence type="predicted"/>
<dbReference type="EMBL" id="HBKN01000298">
    <property type="protein sequence ID" value="CAE2190934.1"/>
    <property type="molecule type" value="Transcribed_RNA"/>
</dbReference>
<feature type="compositionally biased region" description="Polar residues" evidence="1">
    <location>
        <begin position="44"/>
        <end position="53"/>
    </location>
</feature>
<protein>
    <submittedName>
        <fullName evidence="2">Uncharacterized protein</fullName>
    </submittedName>
</protein>
<evidence type="ECO:0000256" key="1">
    <source>
        <dbReference type="SAM" id="MobiDB-lite"/>
    </source>
</evidence>
<feature type="compositionally biased region" description="Basic residues" evidence="1">
    <location>
        <begin position="57"/>
        <end position="67"/>
    </location>
</feature>
<sequence>MGSEGNGEQLHEGRRQDFPSSSSSSHAHPVHHSIAQPSDHRMDQMTNRSSDMSQEWRRRKENVKRREKSPAVAGRKGSPYRSPQTRGESPKSRGSSHSWSRDRPGWDSSVDSNAR</sequence>
<dbReference type="AlphaFoldDB" id="A0A7S4H8K0"/>